<dbReference type="SMART" id="SM00516">
    <property type="entry name" value="SEC14"/>
    <property type="match status" value="1"/>
</dbReference>
<dbReference type="PRINTS" id="PR00180">
    <property type="entry name" value="CRETINALDHBP"/>
</dbReference>
<organism evidence="2 3">
    <name type="scientific">Atta colombica</name>
    <dbReference type="NCBI Taxonomy" id="520822"/>
    <lineage>
        <taxon>Eukaryota</taxon>
        <taxon>Metazoa</taxon>
        <taxon>Ecdysozoa</taxon>
        <taxon>Arthropoda</taxon>
        <taxon>Hexapoda</taxon>
        <taxon>Insecta</taxon>
        <taxon>Pterygota</taxon>
        <taxon>Neoptera</taxon>
        <taxon>Endopterygota</taxon>
        <taxon>Hymenoptera</taxon>
        <taxon>Apocrita</taxon>
        <taxon>Aculeata</taxon>
        <taxon>Formicoidea</taxon>
        <taxon>Formicidae</taxon>
        <taxon>Myrmicinae</taxon>
        <taxon>Atta</taxon>
    </lineage>
</organism>
<proteinExistence type="predicted"/>
<feature type="domain" description="CRAL-TRIO" evidence="1">
    <location>
        <begin position="147"/>
        <end position="297"/>
    </location>
</feature>
<dbReference type="InterPro" id="IPR036273">
    <property type="entry name" value="CRAL/TRIO_N_dom_sf"/>
</dbReference>
<dbReference type="SUPFAM" id="SSF46938">
    <property type="entry name" value="CRAL/TRIO N-terminal domain"/>
    <property type="match status" value="1"/>
</dbReference>
<dbReference type="PANTHER" id="PTHR10174">
    <property type="entry name" value="ALPHA-TOCOPHEROL TRANSFER PROTEIN-RELATED"/>
    <property type="match status" value="1"/>
</dbReference>
<dbReference type="Gene3D" id="3.40.525.10">
    <property type="entry name" value="CRAL-TRIO lipid binding domain"/>
    <property type="match status" value="1"/>
</dbReference>
<dbReference type="SUPFAM" id="SSF52087">
    <property type="entry name" value="CRAL/TRIO domain"/>
    <property type="match status" value="1"/>
</dbReference>
<reference evidence="2 3" key="1">
    <citation type="submission" date="2015-09" db="EMBL/GenBank/DDBJ databases">
        <title>Atta colombica WGS genome.</title>
        <authorList>
            <person name="Nygaard S."/>
            <person name="Hu H."/>
            <person name="Boomsma J."/>
            <person name="Zhang G."/>
        </authorList>
    </citation>
    <scope>NUCLEOTIDE SEQUENCE [LARGE SCALE GENOMIC DNA]</scope>
    <source>
        <strain evidence="2">Treedump-2</strain>
        <tissue evidence="2">Whole body</tissue>
    </source>
</reference>
<dbReference type="Proteomes" id="UP000078540">
    <property type="component" value="Unassembled WGS sequence"/>
</dbReference>
<dbReference type="AlphaFoldDB" id="A0A195BF18"/>
<dbReference type="GO" id="GO:1902936">
    <property type="term" value="F:phosphatidylinositol bisphosphate binding"/>
    <property type="evidence" value="ECO:0007669"/>
    <property type="project" value="TreeGrafter"/>
</dbReference>
<keyword evidence="3" id="KW-1185">Reference proteome</keyword>
<sequence length="346" mass="40642">MAAPPPYWPIPWKSSDLTKWFASRLHGGVAFTKDQSIRKRMRFGHTIEDSRKKYPEITDEILDNLQKWANDQGLPNIPKEQLALFTHSCYFDIEATRRCMNVYYSIRATTPELFNNRDSSLEYLQHSLRTLYALISFNFYLCCREFAILPKLDQNGNWIIVQRLADPRPSQYIFNDSLKLLFMSYDANLYTNGCSEGYILLVDMANTRFGHLTRLSINSLRKALEYVQEGIPLRLKGIYVVNAIWFMDKIIAIMRPFMKQELFEMIRIYSDDISDLYSHIPPEYLPKDYGGELDCIANLHKAHCMKLDQLRNYFREEEVLFRNYSPNNVRIASKQIMSDATENLKD</sequence>
<dbReference type="EMBL" id="KQ976500">
    <property type="protein sequence ID" value="KYM83181.1"/>
    <property type="molecule type" value="Genomic_DNA"/>
</dbReference>
<dbReference type="CDD" id="cd00170">
    <property type="entry name" value="SEC14"/>
    <property type="match status" value="1"/>
</dbReference>
<protein>
    <submittedName>
        <fullName evidence="2">Clavesin-2</fullName>
    </submittedName>
</protein>
<dbReference type="PROSITE" id="PS50191">
    <property type="entry name" value="CRAL_TRIO"/>
    <property type="match status" value="1"/>
</dbReference>
<evidence type="ECO:0000313" key="2">
    <source>
        <dbReference type="EMBL" id="KYM83181.1"/>
    </source>
</evidence>
<dbReference type="STRING" id="520822.A0A195BF18"/>
<dbReference type="GO" id="GO:0016020">
    <property type="term" value="C:membrane"/>
    <property type="evidence" value="ECO:0007669"/>
    <property type="project" value="TreeGrafter"/>
</dbReference>
<dbReference type="PANTHER" id="PTHR10174:SF213">
    <property type="entry name" value="CRAL-TRIO DOMAIN-CONTAINING PROTEIN"/>
    <property type="match status" value="1"/>
</dbReference>
<accession>A0A195BF18</accession>
<dbReference type="InterPro" id="IPR036865">
    <property type="entry name" value="CRAL-TRIO_dom_sf"/>
</dbReference>
<dbReference type="InterPro" id="IPR001251">
    <property type="entry name" value="CRAL-TRIO_dom"/>
</dbReference>
<evidence type="ECO:0000313" key="3">
    <source>
        <dbReference type="Proteomes" id="UP000078540"/>
    </source>
</evidence>
<gene>
    <name evidence="2" type="ORF">ALC53_06449</name>
</gene>
<name>A0A195BF18_9HYME</name>
<dbReference type="Pfam" id="PF00650">
    <property type="entry name" value="CRAL_TRIO"/>
    <property type="match status" value="1"/>
</dbReference>
<evidence type="ECO:0000259" key="1">
    <source>
        <dbReference type="PROSITE" id="PS50191"/>
    </source>
</evidence>